<dbReference type="PANTHER" id="PTHR37479">
    <property type="entry name" value="CELL DIVISION PROTEIN FTSL"/>
    <property type="match status" value="1"/>
</dbReference>
<reference evidence="11" key="1">
    <citation type="submission" date="2019-02" db="EMBL/GenBank/DDBJ databases">
        <authorList>
            <person name="Gruber-Vodicka R. H."/>
            <person name="Seah K. B. B."/>
        </authorList>
    </citation>
    <scope>NUCLEOTIDE SEQUENCE</scope>
    <source>
        <strain evidence="11">BECK_BZ106</strain>
        <strain evidence="10">BECK_BZ15</strain>
    </source>
</reference>
<dbReference type="AlphaFoldDB" id="A0A450S699"/>
<dbReference type="GO" id="GO:0005886">
    <property type="term" value="C:plasma membrane"/>
    <property type="evidence" value="ECO:0007669"/>
    <property type="project" value="UniProtKB-SubCell"/>
</dbReference>
<dbReference type="Pfam" id="PF04999">
    <property type="entry name" value="FtsL"/>
    <property type="match status" value="1"/>
</dbReference>
<keyword evidence="8" id="KW-0997">Cell inner membrane</keyword>
<keyword evidence="6 8" id="KW-0472">Membrane</keyword>
<evidence type="ECO:0000256" key="4">
    <source>
        <dbReference type="ARBA" id="ARBA00022692"/>
    </source>
</evidence>
<protein>
    <recommendedName>
        <fullName evidence="8 9">Cell division protein FtsL</fullName>
    </recommendedName>
</protein>
<evidence type="ECO:0000256" key="7">
    <source>
        <dbReference type="ARBA" id="ARBA00023306"/>
    </source>
</evidence>
<name>A0A450S699_9GAMM</name>
<keyword evidence="5 8" id="KW-1133">Transmembrane helix</keyword>
<comment type="subunit">
    <text evidence="8">Part of a complex composed of FtsB, FtsL and FtsQ.</text>
</comment>
<keyword evidence="7 8" id="KW-0131">Cell cycle</keyword>
<dbReference type="HAMAP" id="MF_00910">
    <property type="entry name" value="FtsL"/>
    <property type="match status" value="1"/>
</dbReference>
<keyword evidence="3 8" id="KW-0132">Cell division</keyword>
<organism evidence="11">
    <name type="scientific">Candidatus Kentrum sp. FW</name>
    <dbReference type="NCBI Taxonomy" id="2126338"/>
    <lineage>
        <taxon>Bacteria</taxon>
        <taxon>Pseudomonadati</taxon>
        <taxon>Pseudomonadota</taxon>
        <taxon>Gammaproteobacteria</taxon>
        <taxon>Candidatus Kentrum</taxon>
    </lineage>
</organism>
<dbReference type="NCBIfam" id="TIGR02209">
    <property type="entry name" value="ftsL_broad"/>
    <property type="match status" value="1"/>
</dbReference>
<keyword evidence="2 8" id="KW-1003">Cell membrane</keyword>
<evidence type="ECO:0000256" key="2">
    <source>
        <dbReference type="ARBA" id="ARBA00022475"/>
    </source>
</evidence>
<evidence type="ECO:0000256" key="6">
    <source>
        <dbReference type="ARBA" id="ARBA00023136"/>
    </source>
</evidence>
<accession>A0A450S699</accession>
<evidence type="ECO:0000256" key="3">
    <source>
        <dbReference type="ARBA" id="ARBA00022618"/>
    </source>
</evidence>
<evidence type="ECO:0000256" key="1">
    <source>
        <dbReference type="ARBA" id="ARBA00004401"/>
    </source>
</evidence>
<evidence type="ECO:0000313" key="11">
    <source>
        <dbReference type="EMBL" id="VFJ47412.1"/>
    </source>
</evidence>
<sequence>MITRILLIVVLSLVVLGSSVGVVYVKHVNRALFVELQRLERERDVMEVEWGKLSLEQSTWATHDRIERIAREQLHLIIPPMDSVILVMP</sequence>
<dbReference type="EMBL" id="CAADFD010000002">
    <property type="protein sequence ID" value="VFJ47412.1"/>
    <property type="molecule type" value="Genomic_DNA"/>
</dbReference>
<keyword evidence="4 8" id="KW-0812">Transmembrane</keyword>
<comment type="subcellular location">
    <subcellularLocation>
        <location evidence="8">Cell inner membrane</location>
        <topology evidence="8">Single-pass type II membrane protein</topology>
    </subcellularLocation>
    <subcellularLocation>
        <location evidence="1">Cell membrane</location>
        <topology evidence="1">Single-pass type II membrane protein</topology>
    </subcellularLocation>
    <text evidence="8">Localizes to the division septum where it forms a ring structure.</text>
</comment>
<dbReference type="PANTHER" id="PTHR37479:SF1">
    <property type="entry name" value="CELL DIVISION PROTEIN FTSL"/>
    <property type="match status" value="1"/>
</dbReference>
<dbReference type="GO" id="GO:0043093">
    <property type="term" value="P:FtsZ-dependent cytokinesis"/>
    <property type="evidence" value="ECO:0007669"/>
    <property type="project" value="UniProtKB-UniRule"/>
</dbReference>
<comment type="function">
    <text evidence="8">Essential cell division protein. May link together the upstream cell division proteins, which are predominantly cytoplasmic, with the downstream cell division proteins, which are predominantly periplasmic.</text>
</comment>
<dbReference type="GO" id="GO:0032153">
    <property type="term" value="C:cell division site"/>
    <property type="evidence" value="ECO:0007669"/>
    <property type="project" value="UniProtKB-UniRule"/>
</dbReference>
<evidence type="ECO:0000256" key="8">
    <source>
        <dbReference type="HAMAP-Rule" id="MF_00910"/>
    </source>
</evidence>
<dbReference type="EMBL" id="CAADEW010000015">
    <property type="protein sequence ID" value="VFJ47181.1"/>
    <property type="molecule type" value="Genomic_DNA"/>
</dbReference>
<dbReference type="InterPro" id="IPR011922">
    <property type="entry name" value="Cell_div_FtsL"/>
</dbReference>
<comment type="similarity">
    <text evidence="8">Belongs to the FtsL family.</text>
</comment>
<proteinExistence type="inferred from homology"/>
<gene>
    <name evidence="8" type="primary">ftsL</name>
    <name evidence="10" type="ORF">BECKFW1821A_GA0114235_101534</name>
    <name evidence="11" type="ORF">BECKFW1821B_GA0114236_100256</name>
</gene>
<evidence type="ECO:0000313" key="10">
    <source>
        <dbReference type="EMBL" id="VFJ47181.1"/>
    </source>
</evidence>
<evidence type="ECO:0000256" key="5">
    <source>
        <dbReference type="ARBA" id="ARBA00022989"/>
    </source>
</evidence>
<evidence type="ECO:0000256" key="9">
    <source>
        <dbReference type="NCBIfam" id="TIGR02209"/>
    </source>
</evidence>